<dbReference type="GO" id="GO:0010181">
    <property type="term" value="F:FMN binding"/>
    <property type="evidence" value="ECO:0007669"/>
    <property type="project" value="InterPro"/>
</dbReference>
<evidence type="ECO:0000256" key="1">
    <source>
        <dbReference type="ARBA" id="ARBA00006961"/>
    </source>
</evidence>
<keyword evidence="5" id="KW-1185">Reference proteome</keyword>
<dbReference type="GO" id="GO:0003955">
    <property type="term" value="F:NAD(P)H dehydrogenase (quinone) activity"/>
    <property type="evidence" value="ECO:0007669"/>
    <property type="project" value="InterPro"/>
</dbReference>
<dbReference type="NCBIfam" id="NF002999">
    <property type="entry name" value="PRK03767.1"/>
    <property type="match status" value="1"/>
</dbReference>
<dbReference type="InterPro" id="IPR008254">
    <property type="entry name" value="Flavodoxin/NO_synth"/>
</dbReference>
<dbReference type="PANTHER" id="PTHR30546:SF23">
    <property type="entry name" value="FLAVOPROTEIN-LIKE PROTEIN YCP4-RELATED"/>
    <property type="match status" value="1"/>
</dbReference>
<dbReference type="AlphaFoldDB" id="A0A9P3L7D8"/>
<dbReference type="InterPro" id="IPR005025">
    <property type="entry name" value="FMN_Rdtase-like_dom"/>
</dbReference>
<evidence type="ECO:0000313" key="4">
    <source>
        <dbReference type="EMBL" id="GJE84835.1"/>
    </source>
</evidence>
<dbReference type="EMBL" id="BPQB01000001">
    <property type="protein sequence ID" value="GJE84835.1"/>
    <property type="molecule type" value="Genomic_DNA"/>
</dbReference>
<reference evidence="4 5" key="1">
    <citation type="submission" date="2021-08" db="EMBL/GenBank/DDBJ databases">
        <title>Draft Genome Sequence of Phanerochaete sordida strain YK-624.</title>
        <authorList>
            <person name="Mori T."/>
            <person name="Dohra H."/>
            <person name="Suzuki T."/>
            <person name="Kawagishi H."/>
            <person name="Hirai H."/>
        </authorList>
    </citation>
    <scope>NUCLEOTIDE SEQUENCE [LARGE SCALE GENOMIC DNA]</scope>
    <source>
        <strain evidence="4 5">YK-624</strain>
    </source>
</reference>
<dbReference type="Proteomes" id="UP000703269">
    <property type="component" value="Unassembled WGS sequence"/>
</dbReference>
<accession>A0A9P3L7D8</accession>
<dbReference type="GO" id="GO:0016020">
    <property type="term" value="C:membrane"/>
    <property type="evidence" value="ECO:0007669"/>
    <property type="project" value="TreeGrafter"/>
</dbReference>
<evidence type="ECO:0000259" key="3">
    <source>
        <dbReference type="PROSITE" id="PS50902"/>
    </source>
</evidence>
<dbReference type="InterPro" id="IPR029039">
    <property type="entry name" value="Flavoprotein-like_sf"/>
</dbReference>
<dbReference type="SUPFAM" id="SSF52218">
    <property type="entry name" value="Flavoproteins"/>
    <property type="match status" value="1"/>
</dbReference>
<sequence>MVFCFPCKRLFKHFDDEADASARTSLTKTQTPPPKTSPKTEKAAAPRRPNIAIIIYSMYGHIAKMAEAVKSGVEKAGGTATIYQIPETLPADVLAKMHAPPKPAYPVISPAALPTFDGFVLGIPTRFGNFPAQWKAFWDATGQLWAQGALAGKYASIFVSTAGQGGGQEATAANAISTLAHHGILYVPLGYSRAFPQLTNLDEVHGGSPWGAGTLANADGSRQPSALELEIATIQGQQFHELLARAM</sequence>
<proteinExistence type="inferred from homology"/>
<dbReference type="InterPro" id="IPR010089">
    <property type="entry name" value="Flavoprotein_WrbA-like"/>
</dbReference>
<feature type="region of interest" description="Disordered" evidence="2">
    <location>
        <begin position="21"/>
        <end position="45"/>
    </location>
</feature>
<comment type="similarity">
    <text evidence="1">Belongs to the WrbA family.</text>
</comment>
<dbReference type="Gene3D" id="3.40.50.360">
    <property type="match status" value="1"/>
</dbReference>
<protein>
    <submittedName>
        <fullName evidence="4">Flavoprotein WrbA</fullName>
    </submittedName>
</protein>
<dbReference type="PROSITE" id="PS50902">
    <property type="entry name" value="FLAVODOXIN_LIKE"/>
    <property type="match status" value="1"/>
</dbReference>
<comment type="caution">
    <text evidence="4">The sequence shown here is derived from an EMBL/GenBank/DDBJ whole genome shotgun (WGS) entry which is preliminary data.</text>
</comment>
<dbReference type="Pfam" id="PF03358">
    <property type="entry name" value="FMN_red"/>
    <property type="match status" value="1"/>
</dbReference>
<evidence type="ECO:0000313" key="5">
    <source>
        <dbReference type="Proteomes" id="UP000703269"/>
    </source>
</evidence>
<dbReference type="OrthoDB" id="504689at2759"/>
<organism evidence="4 5">
    <name type="scientific">Phanerochaete sordida</name>
    <dbReference type="NCBI Taxonomy" id="48140"/>
    <lineage>
        <taxon>Eukaryota</taxon>
        <taxon>Fungi</taxon>
        <taxon>Dikarya</taxon>
        <taxon>Basidiomycota</taxon>
        <taxon>Agaricomycotina</taxon>
        <taxon>Agaricomycetes</taxon>
        <taxon>Polyporales</taxon>
        <taxon>Phanerochaetaceae</taxon>
        <taxon>Phanerochaete</taxon>
    </lineage>
</organism>
<feature type="domain" description="Flavodoxin-like" evidence="3">
    <location>
        <begin position="51"/>
        <end position="239"/>
    </location>
</feature>
<dbReference type="NCBIfam" id="TIGR01755">
    <property type="entry name" value="flav_wrbA"/>
    <property type="match status" value="1"/>
</dbReference>
<evidence type="ECO:0000256" key="2">
    <source>
        <dbReference type="SAM" id="MobiDB-lite"/>
    </source>
</evidence>
<dbReference type="PANTHER" id="PTHR30546">
    <property type="entry name" value="FLAVODOXIN-RELATED PROTEIN WRBA-RELATED"/>
    <property type="match status" value="1"/>
</dbReference>
<dbReference type="FunFam" id="3.40.50.360:FF:000001">
    <property type="entry name" value="NAD(P)H dehydrogenase (Quinone) FQR1-like"/>
    <property type="match status" value="1"/>
</dbReference>
<gene>
    <name evidence="4" type="ORF">PsYK624_009110</name>
</gene>
<name>A0A9P3L7D8_9APHY</name>